<dbReference type="FunFam" id="3.40.50.720:FF:000084">
    <property type="entry name" value="Short-chain dehydrogenase reductase"/>
    <property type="match status" value="1"/>
</dbReference>
<gene>
    <name evidence="4" type="ORF">AWM75_00685</name>
</gene>
<evidence type="ECO:0000256" key="2">
    <source>
        <dbReference type="ARBA" id="ARBA00023002"/>
    </source>
</evidence>
<evidence type="ECO:0000256" key="1">
    <source>
        <dbReference type="ARBA" id="ARBA00006484"/>
    </source>
</evidence>
<dbReference type="Proteomes" id="UP000062260">
    <property type="component" value="Chromosome"/>
</dbReference>
<evidence type="ECO:0000259" key="3">
    <source>
        <dbReference type="SMART" id="SM00822"/>
    </source>
</evidence>
<dbReference type="AlphaFoldDB" id="A0A0X8FJS6"/>
<reference evidence="5" key="2">
    <citation type="submission" date="2016-01" db="EMBL/GenBank/DDBJ databases">
        <title>Six Aerococcus type strain genome sequencing and assembly using PacBio and Illumina Hiseq.</title>
        <authorList>
            <person name="Carkaci D."/>
            <person name="Dargis R."/>
            <person name="Nielsen X.C."/>
            <person name="Skovgaard O."/>
            <person name="Fuursted K."/>
            <person name="Christensen J.J."/>
        </authorList>
    </citation>
    <scope>NUCLEOTIDE SEQUENCE [LARGE SCALE GENOMIC DNA]</scope>
    <source>
        <strain evidence="5">CCUG42038B</strain>
    </source>
</reference>
<dbReference type="NCBIfam" id="NF005559">
    <property type="entry name" value="PRK07231.1"/>
    <property type="match status" value="1"/>
</dbReference>
<dbReference type="RefSeq" id="WP_067977256.1">
    <property type="nucleotide sequence ID" value="NZ_CP014163.1"/>
</dbReference>
<dbReference type="InterPro" id="IPR057326">
    <property type="entry name" value="KR_dom"/>
</dbReference>
<comment type="similarity">
    <text evidence="1">Belongs to the short-chain dehydrogenases/reductases (SDR) family.</text>
</comment>
<dbReference type="Gene3D" id="3.40.50.720">
    <property type="entry name" value="NAD(P)-binding Rossmann-like Domain"/>
    <property type="match status" value="1"/>
</dbReference>
<dbReference type="SMART" id="SM00822">
    <property type="entry name" value="PKS_KR"/>
    <property type="match status" value="1"/>
</dbReference>
<dbReference type="InterPro" id="IPR020904">
    <property type="entry name" value="Sc_DH/Rdtase_CS"/>
</dbReference>
<name>A0A0X8FJS6_9LACT</name>
<dbReference type="InterPro" id="IPR036291">
    <property type="entry name" value="NAD(P)-bd_dom_sf"/>
</dbReference>
<dbReference type="GO" id="GO:0016616">
    <property type="term" value="F:oxidoreductase activity, acting on the CH-OH group of donors, NAD or NADP as acceptor"/>
    <property type="evidence" value="ECO:0007669"/>
    <property type="project" value="UniProtKB-ARBA"/>
</dbReference>
<keyword evidence="5" id="KW-1185">Reference proteome</keyword>
<dbReference type="PRINTS" id="PR00081">
    <property type="entry name" value="GDHRDH"/>
</dbReference>
<dbReference type="EMBL" id="CP014163">
    <property type="protein sequence ID" value="AMB98597.1"/>
    <property type="molecule type" value="Genomic_DNA"/>
</dbReference>
<sequence length="240" mass="25440">MGRVTGKVVLVTGGGSGIGAATAKLLAAEGAQVIITGRTQEKLDKVKGDNENIHTIQQDVTKKADWERVMAEIKDEYGRLDGLVNNAGITGPEDGSIEDLTDEVFYQIMDTNIYSVYKGMQLAIPLMREAGQGSIVNLSSTSGLVGTPGAAAYGASKFAVRGLTQSAAMELVADNIRVNSVHPGVVDTEIRLFEEVVETTPMKRVGQADEIAYLILYLISDESTFSTGAAFTVDGGYTAK</sequence>
<evidence type="ECO:0000313" key="5">
    <source>
        <dbReference type="Proteomes" id="UP000062260"/>
    </source>
</evidence>
<reference evidence="4 5" key="1">
    <citation type="journal article" date="2016" name="Genome Announc.">
        <title>Complete Genome Sequences of Aerococcus christensenii CCUG 28831T, Aerococcus sanguinicola CCUG 43001T, Aerococcus urinae CCUG 36881T, Aerococcus urinaeequi CCUG 28094T, Aerococcus urinaehominis CCUG 42038 BT, and Aerococcus viridans CCUG 4311T.</title>
        <authorList>
            <person name="Carkaci D."/>
            <person name="Dargis R."/>
            <person name="Nielsen X.C."/>
            <person name="Skovgaard O."/>
            <person name="Fuursted K."/>
            <person name="Christensen J.J."/>
        </authorList>
    </citation>
    <scope>NUCLEOTIDE SEQUENCE [LARGE SCALE GENOMIC DNA]</scope>
    <source>
        <strain evidence="4 5">CCUG42038B</strain>
    </source>
</reference>
<dbReference type="PRINTS" id="PR00080">
    <property type="entry name" value="SDRFAMILY"/>
</dbReference>
<dbReference type="PANTHER" id="PTHR42760">
    <property type="entry name" value="SHORT-CHAIN DEHYDROGENASES/REDUCTASES FAMILY MEMBER"/>
    <property type="match status" value="1"/>
</dbReference>
<protein>
    <recommendedName>
        <fullName evidence="3">Ketoreductase domain-containing protein</fullName>
    </recommendedName>
</protein>
<proteinExistence type="inferred from homology"/>
<dbReference type="KEGG" id="auh:AWM75_00685"/>
<dbReference type="Pfam" id="PF13561">
    <property type="entry name" value="adh_short_C2"/>
    <property type="match status" value="1"/>
</dbReference>
<accession>A0A0X8FJS6</accession>
<feature type="domain" description="Ketoreductase" evidence="3">
    <location>
        <begin position="7"/>
        <end position="179"/>
    </location>
</feature>
<dbReference type="GO" id="GO:0008206">
    <property type="term" value="P:bile acid metabolic process"/>
    <property type="evidence" value="ECO:0007669"/>
    <property type="project" value="UniProtKB-ARBA"/>
</dbReference>
<keyword evidence="2" id="KW-0560">Oxidoreductase</keyword>
<dbReference type="InterPro" id="IPR002347">
    <property type="entry name" value="SDR_fam"/>
</dbReference>
<organism evidence="4 5">
    <name type="scientific">Aerococcus urinaehominis</name>
    <dbReference type="NCBI Taxonomy" id="128944"/>
    <lineage>
        <taxon>Bacteria</taxon>
        <taxon>Bacillati</taxon>
        <taxon>Bacillota</taxon>
        <taxon>Bacilli</taxon>
        <taxon>Lactobacillales</taxon>
        <taxon>Aerococcaceae</taxon>
        <taxon>Aerococcus</taxon>
    </lineage>
</organism>
<dbReference type="PROSITE" id="PS00061">
    <property type="entry name" value="ADH_SHORT"/>
    <property type="match status" value="1"/>
</dbReference>
<evidence type="ECO:0000313" key="4">
    <source>
        <dbReference type="EMBL" id="AMB98597.1"/>
    </source>
</evidence>
<dbReference type="OrthoDB" id="9803333at2"/>
<dbReference type="STRING" id="128944.AWM75_00685"/>
<dbReference type="PANTHER" id="PTHR42760:SF133">
    <property type="entry name" value="3-OXOACYL-[ACYL-CARRIER-PROTEIN] REDUCTASE"/>
    <property type="match status" value="1"/>
</dbReference>
<dbReference type="SUPFAM" id="SSF51735">
    <property type="entry name" value="NAD(P)-binding Rossmann-fold domains"/>
    <property type="match status" value="1"/>
</dbReference>